<feature type="compositionally biased region" description="Basic and acidic residues" evidence="1">
    <location>
        <begin position="45"/>
        <end position="54"/>
    </location>
</feature>
<reference evidence="2" key="1">
    <citation type="journal article" date="2022" name="bioRxiv">
        <title>Sequencing and chromosome-scale assembly of the giantPleurodeles waltlgenome.</title>
        <authorList>
            <person name="Brown T."/>
            <person name="Elewa A."/>
            <person name="Iarovenko S."/>
            <person name="Subramanian E."/>
            <person name="Araus A.J."/>
            <person name="Petzold A."/>
            <person name="Susuki M."/>
            <person name="Suzuki K.-i.T."/>
            <person name="Hayashi T."/>
            <person name="Toyoda A."/>
            <person name="Oliveira C."/>
            <person name="Osipova E."/>
            <person name="Leigh N.D."/>
            <person name="Simon A."/>
            <person name="Yun M.H."/>
        </authorList>
    </citation>
    <scope>NUCLEOTIDE SEQUENCE</scope>
    <source>
        <strain evidence="2">20211129_DDA</strain>
        <tissue evidence="2">Liver</tissue>
    </source>
</reference>
<comment type="caution">
    <text evidence="2">The sequence shown here is derived from an EMBL/GenBank/DDBJ whole genome shotgun (WGS) entry which is preliminary data.</text>
</comment>
<proteinExistence type="predicted"/>
<gene>
    <name evidence="2" type="ORF">NDU88_002491</name>
</gene>
<organism evidence="2 3">
    <name type="scientific">Pleurodeles waltl</name>
    <name type="common">Iberian ribbed newt</name>
    <dbReference type="NCBI Taxonomy" id="8319"/>
    <lineage>
        <taxon>Eukaryota</taxon>
        <taxon>Metazoa</taxon>
        <taxon>Chordata</taxon>
        <taxon>Craniata</taxon>
        <taxon>Vertebrata</taxon>
        <taxon>Euteleostomi</taxon>
        <taxon>Amphibia</taxon>
        <taxon>Batrachia</taxon>
        <taxon>Caudata</taxon>
        <taxon>Salamandroidea</taxon>
        <taxon>Salamandridae</taxon>
        <taxon>Pleurodelinae</taxon>
        <taxon>Pleurodeles</taxon>
    </lineage>
</organism>
<name>A0AAV7WLL4_PLEWA</name>
<evidence type="ECO:0000313" key="2">
    <source>
        <dbReference type="EMBL" id="KAJ1214880.1"/>
    </source>
</evidence>
<dbReference type="AlphaFoldDB" id="A0AAV7WLL4"/>
<keyword evidence="3" id="KW-1185">Reference proteome</keyword>
<dbReference type="Proteomes" id="UP001066276">
    <property type="component" value="Chromosome 1_1"/>
</dbReference>
<evidence type="ECO:0000313" key="3">
    <source>
        <dbReference type="Proteomes" id="UP001066276"/>
    </source>
</evidence>
<feature type="region of interest" description="Disordered" evidence="1">
    <location>
        <begin position="30"/>
        <end position="57"/>
    </location>
</feature>
<evidence type="ECO:0000256" key="1">
    <source>
        <dbReference type="SAM" id="MobiDB-lite"/>
    </source>
</evidence>
<accession>A0AAV7WLL4</accession>
<protein>
    <submittedName>
        <fullName evidence="2">Uncharacterized protein</fullName>
    </submittedName>
</protein>
<dbReference type="EMBL" id="JANPWB010000001">
    <property type="protein sequence ID" value="KAJ1214880.1"/>
    <property type="molecule type" value="Genomic_DNA"/>
</dbReference>
<sequence>MLNHHSNLGFVSGFQTVGILDVKKRVAVSEKSKKRQGKKQSVNAVREHSEKYLGDEEEEERVEVLTIDDEVGAIK</sequence>